<gene>
    <name evidence="1" type="ORF">Csa_4G000840</name>
</gene>
<dbReference type="AlphaFoldDB" id="A0A0A0KT06"/>
<keyword evidence="2" id="KW-1185">Reference proteome</keyword>
<protein>
    <submittedName>
        <fullName evidence="1">Uncharacterized protein</fullName>
    </submittedName>
</protein>
<proteinExistence type="predicted"/>
<evidence type="ECO:0000313" key="1">
    <source>
        <dbReference type="EMBL" id="KGN52765.1"/>
    </source>
</evidence>
<evidence type="ECO:0000313" key="2">
    <source>
        <dbReference type="Proteomes" id="UP000029981"/>
    </source>
</evidence>
<organism evidence="1 2">
    <name type="scientific">Cucumis sativus</name>
    <name type="common">Cucumber</name>
    <dbReference type="NCBI Taxonomy" id="3659"/>
    <lineage>
        <taxon>Eukaryota</taxon>
        <taxon>Viridiplantae</taxon>
        <taxon>Streptophyta</taxon>
        <taxon>Embryophyta</taxon>
        <taxon>Tracheophyta</taxon>
        <taxon>Spermatophyta</taxon>
        <taxon>Magnoliopsida</taxon>
        <taxon>eudicotyledons</taxon>
        <taxon>Gunneridae</taxon>
        <taxon>Pentapetalae</taxon>
        <taxon>rosids</taxon>
        <taxon>fabids</taxon>
        <taxon>Cucurbitales</taxon>
        <taxon>Cucurbitaceae</taxon>
        <taxon>Benincaseae</taxon>
        <taxon>Cucumis</taxon>
    </lineage>
</organism>
<dbReference type="OMA" id="QRPANEF"/>
<accession>A0A0A0KT06</accession>
<dbReference type="Proteomes" id="UP000029981">
    <property type="component" value="Chromosome 4"/>
</dbReference>
<dbReference type="Gramene" id="KGN52765">
    <property type="protein sequence ID" value="KGN52765"/>
    <property type="gene ID" value="Csa_4G000840"/>
</dbReference>
<dbReference type="EMBL" id="CM002925">
    <property type="protein sequence ID" value="KGN52765.1"/>
    <property type="molecule type" value="Genomic_DNA"/>
</dbReference>
<dbReference type="PANTHER" id="PTHR38370:SF1">
    <property type="entry name" value="BETA-1,4-XYLOSIDASE"/>
    <property type="match status" value="1"/>
</dbReference>
<name>A0A0A0KT06_CUCSA</name>
<reference evidence="1 2" key="4">
    <citation type="journal article" date="2011" name="BMC Genomics">
        <title>RNA-Seq improves annotation of protein-coding genes in the cucumber genome.</title>
        <authorList>
            <person name="Li Z."/>
            <person name="Zhang Z."/>
            <person name="Yan P."/>
            <person name="Huang S."/>
            <person name="Fei Z."/>
            <person name="Lin K."/>
        </authorList>
    </citation>
    <scope>NUCLEOTIDE SEQUENCE [LARGE SCALE GENOMIC DNA]</scope>
    <source>
        <strain evidence="2">cv. 9930</strain>
    </source>
</reference>
<reference evidence="1 2" key="2">
    <citation type="journal article" date="2009" name="PLoS ONE">
        <title>An integrated genetic and cytogenetic map of the cucumber genome.</title>
        <authorList>
            <person name="Ren Y."/>
            <person name="Zhang Z."/>
            <person name="Liu J."/>
            <person name="Staub J.E."/>
            <person name="Han Y."/>
            <person name="Cheng Z."/>
            <person name="Li X."/>
            <person name="Lu J."/>
            <person name="Miao H."/>
            <person name="Kang H."/>
            <person name="Xie B."/>
            <person name="Gu X."/>
            <person name="Wang X."/>
            <person name="Du Y."/>
            <person name="Jin W."/>
            <person name="Huang S."/>
        </authorList>
    </citation>
    <scope>NUCLEOTIDE SEQUENCE [LARGE SCALE GENOMIC DNA]</scope>
    <source>
        <strain evidence="2">cv. 9930</strain>
    </source>
</reference>
<dbReference type="PANTHER" id="PTHR38370">
    <property type="entry name" value="BETA-1,4-XYLOSIDASE"/>
    <property type="match status" value="1"/>
</dbReference>
<sequence>MEGLIPYLFHAMKKQKPRHSYRSQSVGSSRSYHLLITANDESSHRRTRSDYQPPTFEFLDQRSTRELTHSRSVNKVAFGSSTRPSNGFESNFYSYTGQVSNRPAYNYGNPSR</sequence>
<reference evidence="1 2" key="3">
    <citation type="journal article" date="2010" name="BMC Genomics">
        <title>Transcriptome sequencing and comparative analysis of cucumber flowers with different sex types.</title>
        <authorList>
            <person name="Guo S."/>
            <person name="Zheng Y."/>
            <person name="Joung J.G."/>
            <person name="Liu S."/>
            <person name="Zhang Z."/>
            <person name="Crasta O.R."/>
            <person name="Sobral B.W."/>
            <person name="Xu Y."/>
            <person name="Huang S."/>
            <person name="Fei Z."/>
        </authorList>
    </citation>
    <scope>NUCLEOTIDE SEQUENCE [LARGE SCALE GENOMIC DNA]</scope>
    <source>
        <strain evidence="2">cv. 9930</strain>
    </source>
</reference>
<reference evidence="1 2" key="1">
    <citation type="journal article" date="2009" name="Nat. Genet.">
        <title>The genome of the cucumber, Cucumis sativus L.</title>
        <authorList>
            <person name="Huang S."/>
            <person name="Li R."/>
            <person name="Zhang Z."/>
            <person name="Li L."/>
            <person name="Gu X."/>
            <person name="Fan W."/>
            <person name="Lucas W.J."/>
            <person name="Wang X."/>
            <person name="Xie B."/>
            <person name="Ni P."/>
            <person name="Ren Y."/>
            <person name="Zhu H."/>
            <person name="Li J."/>
            <person name="Lin K."/>
            <person name="Jin W."/>
            <person name="Fei Z."/>
            <person name="Li G."/>
            <person name="Staub J."/>
            <person name="Kilian A."/>
            <person name="van der Vossen E.A."/>
            <person name="Wu Y."/>
            <person name="Guo J."/>
            <person name="He J."/>
            <person name="Jia Z."/>
            <person name="Ren Y."/>
            <person name="Tian G."/>
            <person name="Lu Y."/>
            <person name="Ruan J."/>
            <person name="Qian W."/>
            <person name="Wang M."/>
            <person name="Huang Q."/>
            <person name="Li B."/>
            <person name="Xuan Z."/>
            <person name="Cao J."/>
            <person name="Asan"/>
            <person name="Wu Z."/>
            <person name="Zhang J."/>
            <person name="Cai Q."/>
            <person name="Bai Y."/>
            <person name="Zhao B."/>
            <person name="Han Y."/>
            <person name="Li Y."/>
            <person name="Li X."/>
            <person name="Wang S."/>
            <person name="Shi Q."/>
            <person name="Liu S."/>
            <person name="Cho W.K."/>
            <person name="Kim J.Y."/>
            <person name="Xu Y."/>
            <person name="Heller-Uszynska K."/>
            <person name="Miao H."/>
            <person name="Cheng Z."/>
            <person name="Zhang S."/>
            <person name="Wu J."/>
            <person name="Yang Y."/>
            <person name="Kang H."/>
            <person name="Li M."/>
            <person name="Liang H."/>
            <person name="Ren X."/>
            <person name="Shi Z."/>
            <person name="Wen M."/>
            <person name="Jian M."/>
            <person name="Yang H."/>
            <person name="Zhang G."/>
            <person name="Yang Z."/>
            <person name="Chen R."/>
            <person name="Liu S."/>
            <person name="Li J."/>
            <person name="Ma L."/>
            <person name="Liu H."/>
            <person name="Zhou Y."/>
            <person name="Zhao J."/>
            <person name="Fang X."/>
            <person name="Li G."/>
            <person name="Fang L."/>
            <person name="Li Y."/>
            <person name="Liu D."/>
            <person name="Zheng H."/>
            <person name="Zhang Y."/>
            <person name="Qin N."/>
            <person name="Li Z."/>
            <person name="Yang G."/>
            <person name="Yang S."/>
            <person name="Bolund L."/>
            <person name="Kristiansen K."/>
            <person name="Zheng H."/>
            <person name="Li S."/>
            <person name="Zhang X."/>
            <person name="Yang H."/>
            <person name="Wang J."/>
            <person name="Sun R."/>
            <person name="Zhang B."/>
            <person name="Jiang S."/>
            <person name="Wang J."/>
            <person name="Du Y."/>
            <person name="Li S."/>
        </authorList>
    </citation>
    <scope>NUCLEOTIDE SEQUENCE [LARGE SCALE GENOMIC DNA]</scope>
    <source>
        <strain evidence="2">cv. 9930</strain>
    </source>
</reference>